<accession>A0AAE2VYG1</accession>
<sequence>MADYNFKPKITLVGGDGRPSGVPRHILHLVSVLQEEADLSVISDKDEGGYTALREMKVRHIVIKGLTNRPSLRHHWHGITSLLNTLRNEASDMIWIHARLQVLVCRLLLAFRIWKPNCPVVFTHHGLPYGRGYHPLVHRICKGLEKLLVATCPPQDLVFLNHRMAGWMARDAHATRLARHRIHILPNCSNLRPLPQVHKTGIKRLVMTGRTGRQKDYDVAIRLLAELPDHFRLTLCGPGTDDPKFQSNIAALTTQTVFDRITFTGPLPDARQPISTADAYLLTSRYEGTPIGALEAFEAGLPIILRNFDGANDLVSKHPCGLVMGDQNLAHEAKRIIALLDEFDRNTATLRANIKTVWRSHWAPAIFARNARTLVRSVLRTANSQVEARDCIRDAPMLHQGLHKNAAARAQVPPPYYTADAPSAQSGLQQ</sequence>
<dbReference type="GO" id="GO:0016757">
    <property type="term" value="F:glycosyltransferase activity"/>
    <property type="evidence" value="ECO:0007669"/>
    <property type="project" value="InterPro"/>
</dbReference>
<feature type="domain" description="Glycosyl transferase family 1" evidence="1">
    <location>
        <begin position="201"/>
        <end position="342"/>
    </location>
</feature>
<feature type="domain" description="Glycosyltransferase subfamily 4-like N-terminal" evidence="2">
    <location>
        <begin position="20"/>
        <end position="188"/>
    </location>
</feature>
<dbReference type="PANTHER" id="PTHR12526">
    <property type="entry name" value="GLYCOSYLTRANSFERASE"/>
    <property type="match status" value="1"/>
</dbReference>
<gene>
    <name evidence="3" type="ORF">JQV55_09590</name>
</gene>
<dbReference type="PANTHER" id="PTHR12526:SF630">
    <property type="entry name" value="GLYCOSYLTRANSFERASE"/>
    <property type="match status" value="1"/>
</dbReference>
<reference evidence="3 4" key="1">
    <citation type="submission" date="2021-01" db="EMBL/GenBank/DDBJ databases">
        <title>Diatom-associated Roseobacters Show Island Model of Population Structure.</title>
        <authorList>
            <person name="Qu L."/>
            <person name="Feng X."/>
            <person name="Chen Y."/>
            <person name="Li L."/>
            <person name="Wang X."/>
            <person name="Hu Z."/>
            <person name="Wang H."/>
            <person name="Luo H."/>
        </authorList>
    </citation>
    <scope>NUCLEOTIDE SEQUENCE [LARGE SCALE GENOMIC DNA]</scope>
    <source>
        <strain evidence="3 4">TR60-84</strain>
    </source>
</reference>
<evidence type="ECO:0000313" key="4">
    <source>
        <dbReference type="Proteomes" id="UP000732193"/>
    </source>
</evidence>
<dbReference type="CDD" id="cd03801">
    <property type="entry name" value="GT4_PimA-like"/>
    <property type="match status" value="1"/>
</dbReference>
<protein>
    <submittedName>
        <fullName evidence="3">Glycosyltransferase family 4 protein</fullName>
    </submittedName>
</protein>
<evidence type="ECO:0000259" key="1">
    <source>
        <dbReference type="Pfam" id="PF00534"/>
    </source>
</evidence>
<comment type="caution">
    <text evidence="3">The sequence shown here is derived from an EMBL/GenBank/DDBJ whole genome shotgun (WGS) entry which is preliminary data.</text>
</comment>
<dbReference type="Proteomes" id="UP000732193">
    <property type="component" value="Unassembled WGS sequence"/>
</dbReference>
<dbReference type="InterPro" id="IPR028098">
    <property type="entry name" value="Glyco_trans_4-like_N"/>
</dbReference>
<dbReference type="Gene3D" id="3.40.50.2000">
    <property type="entry name" value="Glycogen Phosphorylase B"/>
    <property type="match status" value="2"/>
</dbReference>
<organism evidence="3 4">
    <name type="scientific">Sulfitobacter geojensis</name>
    <dbReference type="NCBI Taxonomy" id="1342299"/>
    <lineage>
        <taxon>Bacteria</taxon>
        <taxon>Pseudomonadati</taxon>
        <taxon>Pseudomonadota</taxon>
        <taxon>Alphaproteobacteria</taxon>
        <taxon>Rhodobacterales</taxon>
        <taxon>Roseobacteraceae</taxon>
        <taxon>Sulfitobacter</taxon>
    </lineage>
</organism>
<evidence type="ECO:0000259" key="2">
    <source>
        <dbReference type="Pfam" id="PF13439"/>
    </source>
</evidence>
<proteinExistence type="predicted"/>
<dbReference type="AlphaFoldDB" id="A0AAE2VYG1"/>
<evidence type="ECO:0000313" key="3">
    <source>
        <dbReference type="EMBL" id="MBM1713813.1"/>
    </source>
</evidence>
<dbReference type="InterPro" id="IPR001296">
    <property type="entry name" value="Glyco_trans_1"/>
</dbReference>
<dbReference type="EMBL" id="JAFBRM010000002">
    <property type="protein sequence ID" value="MBM1713813.1"/>
    <property type="molecule type" value="Genomic_DNA"/>
</dbReference>
<dbReference type="Pfam" id="PF13439">
    <property type="entry name" value="Glyco_transf_4"/>
    <property type="match status" value="1"/>
</dbReference>
<keyword evidence="4" id="KW-1185">Reference proteome</keyword>
<name>A0AAE2VYG1_9RHOB</name>
<dbReference type="SUPFAM" id="SSF53756">
    <property type="entry name" value="UDP-Glycosyltransferase/glycogen phosphorylase"/>
    <property type="match status" value="1"/>
</dbReference>
<dbReference type="Pfam" id="PF00534">
    <property type="entry name" value="Glycos_transf_1"/>
    <property type="match status" value="1"/>
</dbReference>